<dbReference type="Pfam" id="PF13392">
    <property type="entry name" value="HNH_3"/>
    <property type="match status" value="1"/>
</dbReference>
<dbReference type="InterPro" id="IPR003615">
    <property type="entry name" value="HNH_nuc"/>
</dbReference>
<dbReference type="RefSeq" id="WP_151647245.1">
    <property type="nucleotide sequence ID" value="NZ_WBVY01000004.1"/>
</dbReference>
<comment type="caution">
    <text evidence="2">The sequence shown here is derived from an EMBL/GenBank/DDBJ whole genome shotgun (WGS) entry which is preliminary data.</text>
</comment>
<protein>
    <submittedName>
        <fullName evidence="2">HNH endonuclease</fullName>
    </submittedName>
</protein>
<gene>
    <name evidence="2" type="ORF">F9K94_17455</name>
</gene>
<evidence type="ECO:0000313" key="3">
    <source>
        <dbReference type="Proteomes" id="UP000460650"/>
    </source>
</evidence>
<keyword evidence="2" id="KW-0378">Hydrolase</keyword>
<sequence>MMNRRDIIEQKIRERVIIDPSSGCWNWTGPTSGSSGRGHSYPRMSLDGQTVAVHRVMFTNVHGYVPGRKQIDHLCKNRCCVNPDHLEMVTQKTNCARRDGRA</sequence>
<name>A0A7V7VSR3_9HYPH</name>
<dbReference type="SUPFAM" id="SSF54060">
    <property type="entry name" value="His-Me finger endonucleases"/>
    <property type="match status" value="1"/>
</dbReference>
<accession>A0A7V7VSR3</accession>
<feature type="domain" description="HNH nuclease" evidence="1">
    <location>
        <begin position="52"/>
        <end position="94"/>
    </location>
</feature>
<dbReference type="Proteomes" id="UP000460650">
    <property type="component" value="Unassembled WGS sequence"/>
</dbReference>
<dbReference type="InterPro" id="IPR044925">
    <property type="entry name" value="His-Me_finger_sf"/>
</dbReference>
<dbReference type="InterPro" id="IPR044930">
    <property type="entry name" value="Homing_endonuclease_His-Me"/>
</dbReference>
<keyword evidence="2" id="KW-0255">Endonuclease</keyword>
<keyword evidence="2" id="KW-0540">Nuclease</keyword>
<dbReference type="EMBL" id="WBVY01000004">
    <property type="protein sequence ID" value="KAB2656286.1"/>
    <property type="molecule type" value="Genomic_DNA"/>
</dbReference>
<dbReference type="AlphaFoldDB" id="A0A7V7VSR3"/>
<organism evidence="2 3">
    <name type="scientific">Brucella tritici</name>
    <dbReference type="NCBI Taxonomy" id="94626"/>
    <lineage>
        <taxon>Bacteria</taxon>
        <taxon>Pseudomonadati</taxon>
        <taxon>Pseudomonadota</taxon>
        <taxon>Alphaproteobacteria</taxon>
        <taxon>Hyphomicrobiales</taxon>
        <taxon>Brucellaceae</taxon>
        <taxon>Brucella/Ochrobactrum group</taxon>
        <taxon>Brucella</taxon>
    </lineage>
</organism>
<dbReference type="GO" id="GO:0004519">
    <property type="term" value="F:endonuclease activity"/>
    <property type="evidence" value="ECO:0007669"/>
    <property type="project" value="UniProtKB-KW"/>
</dbReference>
<proteinExistence type="predicted"/>
<reference evidence="2 3" key="1">
    <citation type="submission" date="2019-09" db="EMBL/GenBank/DDBJ databases">
        <title>Taxonomic organization of the family Brucellaceae based on a phylogenomic approach.</title>
        <authorList>
            <person name="Leclercq S."/>
            <person name="Cloeckaert A."/>
            <person name="Zygmunt M.S."/>
        </authorList>
    </citation>
    <scope>NUCLEOTIDE SEQUENCE [LARGE SCALE GENOMIC DNA]</scope>
    <source>
        <strain evidence="2 3">TA93</strain>
    </source>
</reference>
<evidence type="ECO:0000259" key="1">
    <source>
        <dbReference type="Pfam" id="PF13392"/>
    </source>
</evidence>
<evidence type="ECO:0000313" key="2">
    <source>
        <dbReference type="EMBL" id="KAB2656286.1"/>
    </source>
</evidence>
<dbReference type="Gene3D" id="3.90.75.10">
    <property type="entry name" value="Homing Intron 3 (I-ppo) Encoded Endonuclease, Chain A"/>
    <property type="match status" value="1"/>
</dbReference>